<dbReference type="Proteomes" id="UP001160148">
    <property type="component" value="Unassembled WGS sequence"/>
</dbReference>
<name>A0AAV0VZM2_9HEMI</name>
<feature type="region of interest" description="Disordered" evidence="1">
    <location>
        <begin position="56"/>
        <end position="75"/>
    </location>
</feature>
<evidence type="ECO:0000256" key="1">
    <source>
        <dbReference type="SAM" id="MobiDB-lite"/>
    </source>
</evidence>
<comment type="caution">
    <text evidence="2">The sequence shown here is derived from an EMBL/GenBank/DDBJ whole genome shotgun (WGS) entry which is preliminary data.</text>
</comment>
<organism evidence="2 3">
    <name type="scientific">Macrosiphum euphorbiae</name>
    <name type="common">potato aphid</name>
    <dbReference type="NCBI Taxonomy" id="13131"/>
    <lineage>
        <taxon>Eukaryota</taxon>
        <taxon>Metazoa</taxon>
        <taxon>Ecdysozoa</taxon>
        <taxon>Arthropoda</taxon>
        <taxon>Hexapoda</taxon>
        <taxon>Insecta</taxon>
        <taxon>Pterygota</taxon>
        <taxon>Neoptera</taxon>
        <taxon>Paraneoptera</taxon>
        <taxon>Hemiptera</taxon>
        <taxon>Sternorrhyncha</taxon>
        <taxon>Aphidomorpha</taxon>
        <taxon>Aphidoidea</taxon>
        <taxon>Aphididae</taxon>
        <taxon>Macrosiphini</taxon>
        <taxon>Macrosiphum</taxon>
    </lineage>
</organism>
<sequence length="124" mass="13970">MTTLRRYSSTPHWLPSEIRAAVVSSTCDRTRHGPFPDSSAEPHFWIVQPAYQTALPVPNTHRGRDSAVDLDNEKRDGGGETIGWYSLCAHTVPPLAAAYYVIQQWRPFDEPPPTVPLLYNIIKI</sequence>
<feature type="compositionally biased region" description="Basic and acidic residues" evidence="1">
    <location>
        <begin position="62"/>
        <end position="75"/>
    </location>
</feature>
<proteinExistence type="predicted"/>
<evidence type="ECO:0000313" key="2">
    <source>
        <dbReference type="EMBL" id="CAI6349707.1"/>
    </source>
</evidence>
<dbReference type="AlphaFoldDB" id="A0AAV0VZM2"/>
<evidence type="ECO:0000313" key="3">
    <source>
        <dbReference type="Proteomes" id="UP001160148"/>
    </source>
</evidence>
<reference evidence="2 3" key="1">
    <citation type="submission" date="2023-01" db="EMBL/GenBank/DDBJ databases">
        <authorList>
            <person name="Whitehead M."/>
        </authorList>
    </citation>
    <scope>NUCLEOTIDE SEQUENCE [LARGE SCALE GENOMIC DNA]</scope>
</reference>
<keyword evidence="3" id="KW-1185">Reference proteome</keyword>
<protein>
    <submittedName>
        <fullName evidence="2">Uncharacterized protein</fullName>
    </submittedName>
</protein>
<gene>
    <name evidence="2" type="ORF">MEUPH1_LOCUS6237</name>
</gene>
<dbReference type="EMBL" id="CARXXK010000001">
    <property type="protein sequence ID" value="CAI6349707.1"/>
    <property type="molecule type" value="Genomic_DNA"/>
</dbReference>
<accession>A0AAV0VZM2</accession>